<name>A0A0A0B8J9_9CELL</name>
<dbReference type="InterPro" id="IPR056303">
    <property type="entry name" value="AMIN-like"/>
</dbReference>
<protein>
    <recommendedName>
        <fullName evidence="1">AMIN-like domain-containing protein</fullName>
    </recommendedName>
</protein>
<evidence type="ECO:0000259" key="1">
    <source>
        <dbReference type="Pfam" id="PF24837"/>
    </source>
</evidence>
<organism evidence="2 3">
    <name type="scientific">Cellulomonas cellasea DSM 20118</name>
    <dbReference type="NCBI Taxonomy" id="1408250"/>
    <lineage>
        <taxon>Bacteria</taxon>
        <taxon>Bacillati</taxon>
        <taxon>Actinomycetota</taxon>
        <taxon>Actinomycetes</taxon>
        <taxon>Micrococcales</taxon>
        <taxon>Cellulomonadaceae</taxon>
        <taxon>Cellulomonas</taxon>
    </lineage>
</organism>
<dbReference type="Proteomes" id="UP000029833">
    <property type="component" value="Unassembled WGS sequence"/>
</dbReference>
<dbReference type="EMBL" id="AXNT01000021">
    <property type="protein sequence ID" value="KGM03210.1"/>
    <property type="molecule type" value="Genomic_DNA"/>
</dbReference>
<gene>
    <name evidence="2" type="ORF">Q760_08620</name>
</gene>
<accession>A0A0A0B8J9</accession>
<evidence type="ECO:0000313" key="2">
    <source>
        <dbReference type="EMBL" id="KGM03210.1"/>
    </source>
</evidence>
<comment type="caution">
    <text evidence="2">The sequence shown here is derived from an EMBL/GenBank/DDBJ whole genome shotgun (WGS) entry which is preliminary data.</text>
</comment>
<keyword evidence="3" id="KW-1185">Reference proteome</keyword>
<reference evidence="2 3" key="1">
    <citation type="submission" date="2013-10" db="EMBL/GenBank/DDBJ databases">
        <authorList>
            <person name="Wang G."/>
            <person name="Zhuang W."/>
        </authorList>
    </citation>
    <scope>NUCLEOTIDE SEQUENCE [LARGE SCALE GENOMIC DNA]</scope>
    <source>
        <strain evidence="2 3">DSM 20118</strain>
    </source>
</reference>
<dbReference type="OrthoDB" id="3393679at2"/>
<dbReference type="AlphaFoldDB" id="A0A0A0B8J9"/>
<feature type="domain" description="AMIN-like" evidence="1">
    <location>
        <begin position="50"/>
        <end position="174"/>
    </location>
</feature>
<evidence type="ECO:0000313" key="3">
    <source>
        <dbReference type="Proteomes" id="UP000029833"/>
    </source>
</evidence>
<dbReference type="STRING" id="1408250.Q760_08620"/>
<dbReference type="Pfam" id="PF24837">
    <property type="entry name" value="AMIN-like"/>
    <property type="match status" value="1"/>
</dbReference>
<proteinExistence type="predicted"/>
<dbReference type="RefSeq" id="WP_034626347.1">
    <property type="nucleotide sequence ID" value="NZ_AXNT01000021.1"/>
</dbReference>
<sequence>MRRRLSAVLATLLLLVGGQLLVAPGAAAHPYCGLVWGSQARSAGDLSAGTLVNVRAGRHACFDRLVLDVDAPLTGWSVRYVDRLVDSSGADVRGGARLEVVARVPALATDSWFVGPGTIVEGGSSYRTLRHVAWVSIESGVSTLGYGVRARLPFRAFVLPGPGDGSRLVVDVAHRWCDEGHRVC</sequence>